<organism evidence="2 3">
    <name type="scientific">Nonomuraea solani</name>
    <dbReference type="NCBI Taxonomy" id="1144553"/>
    <lineage>
        <taxon>Bacteria</taxon>
        <taxon>Bacillati</taxon>
        <taxon>Actinomycetota</taxon>
        <taxon>Actinomycetes</taxon>
        <taxon>Streptosporangiales</taxon>
        <taxon>Streptosporangiaceae</taxon>
        <taxon>Nonomuraea</taxon>
    </lineage>
</organism>
<dbReference type="EMBL" id="FNVT01000001">
    <property type="protein sequence ID" value="SEF55330.1"/>
    <property type="molecule type" value="Genomic_DNA"/>
</dbReference>
<dbReference type="InterPro" id="IPR029063">
    <property type="entry name" value="SAM-dependent_MTases_sf"/>
</dbReference>
<dbReference type="Gene3D" id="3.40.50.150">
    <property type="entry name" value="Vaccinia Virus protein VP39"/>
    <property type="match status" value="1"/>
</dbReference>
<evidence type="ECO:0000313" key="2">
    <source>
        <dbReference type="EMBL" id="SEF55330.1"/>
    </source>
</evidence>
<dbReference type="AlphaFoldDB" id="A0A1H5SXQ5"/>
<gene>
    <name evidence="2" type="ORF">SAMN05444920_10155</name>
</gene>
<dbReference type="GO" id="GO:0008168">
    <property type="term" value="F:methyltransferase activity"/>
    <property type="evidence" value="ECO:0007669"/>
    <property type="project" value="UniProtKB-KW"/>
</dbReference>
<keyword evidence="2" id="KW-0808">Transferase</keyword>
<name>A0A1H5SXQ5_9ACTN</name>
<feature type="domain" description="Methyltransferase" evidence="1">
    <location>
        <begin position="48"/>
        <end position="141"/>
    </location>
</feature>
<proteinExistence type="predicted"/>
<dbReference type="SUPFAM" id="SSF53335">
    <property type="entry name" value="S-adenosyl-L-methionine-dependent methyltransferases"/>
    <property type="match status" value="1"/>
</dbReference>
<dbReference type="Proteomes" id="UP000236732">
    <property type="component" value="Unassembled WGS sequence"/>
</dbReference>
<keyword evidence="3" id="KW-1185">Reference proteome</keyword>
<reference evidence="2 3" key="1">
    <citation type="submission" date="2016-10" db="EMBL/GenBank/DDBJ databases">
        <authorList>
            <person name="de Groot N.N."/>
        </authorList>
    </citation>
    <scope>NUCLEOTIDE SEQUENCE [LARGE SCALE GENOMIC DNA]</scope>
    <source>
        <strain evidence="2 3">CGMCC 4.7037</strain>
    </source>
</reference>
<dbReference type="GO" id="GO:0032259">
    <property type="term" value="P:methylation"/>
    <property type="evidence" value="ECO:0007669"/>
    <property type="project" value="UniProtKB-KW"/>
</dbReference>
<dbReference type="CDD" id="cd02440">
    <property type="entry name" value="AdoMet_MTases"/>
    <property type="match status" value="1"/>
</dbReference>
<sequence length="270" mass="29628">MQRLDAITGWDDEHNAELYDRFAREHTFYADASRDLVSRADLTDKQLVIDLCGGSGVTAAILLESLPPHGRVISLDSAPAMQAIGRRTRDDPRITWITAKAEDVAHHISTPADAVVCNSAIWKTDTTAVFAAAKRVLRPGGRFVFNIGGRFAGLTNRDPHATTSLNDLITAIAVADYGYVPPKERCRPPLTSALVQAQLKAAGFTTVASDIVARTGTLEEKRAWLSIPLFARPLGQLTHAQRMKILQRAYDAADRTREITTRWLVVTSRA</sequence>
<keyword evidence="2" id="KW-0489">Methyltransferase</keyword>
<evidence type="ECO:0000313" key="3">
    <source>
        <dbReference type="Proteomes" id="UP000236732"/>
    </source>
</evidence>
<dbReference type="InterPro" id="IPR041698">
    <property type="entry name" value="Methyltransf_25"/>
</dbReference>
<accession>A0A1H5SXQ5</accession>
<dbReference type="Pfam" id="PF13649">
    <property type="entry name" value="Methyltransf_25"/>
    <property type="match status" value="1"/>
</dbReference>
<evidence type="ECO:0000259" key="1">
    <source>
        <dbReference type="Pfam" id="PF13649"/>
    </source>
</evidence>
<dbReference type="OrthoDB" id="4298081at2"/>
<protein>
    <submittedName>
        <fullName evidence="2">Methyltransferase domain-containing protein</fullName>
    </submittedName>
</protein>
<dbReference type="RefSeq" id="WP_103953672.1">
    <property type="nucleotide sequence ID" value="NZ_FNVT01000001.1"/>
</dbReference>